<protein>
    <submittedName>
        <fullName evidence="2">Polymer-forming cytoskeletal protein</fullName>
    </submittedName>
</protein>
<dbReference type="PANTHER" id="PTHR35024">
    <property type="entry name" value="HYPOTHETICAL CYTOSOLIC PROTEIN"/>
    <property type="match status" value="1"/>
</dbReference>
<comment type="caution">
    <text evidence="2">The sequence shown here is derived from an EMBL/GenBank/DDBJ whole genome shotgun (WGS) entry which is preliminary data.</text>
</comment>
<keyword evidence="3" id="KW-1185">Reference proteome</keyword>
<dbReference type="RefSeq" id="WP_345824303.1">
    <property type="nucleotide sequence ID" value="NZ_JBDIML010000002.1"/>
</dbReference>
<dbReference type="PANTHER" id="PTHR35024:SF4">
    <property type="entry name" value="POLYMER-FORMING CYTOSKELETAL PROTEIN"/>
    <property type="match status" value="1"/>
</dbReference>
<reference evidence="2 3" key="1">
    <citation type="submission" date="2024-05" db="EMBL/GenBank/DDBJ databases">
        <authorList>
            <person name="Haq I."/>
            <person name="Ullah Z."/>
            <person name="Ahmad R."/>
            <person name="Li M."/>
            <person name="Tong Y."/>
        </authorList>
    </citation>
    <scope>NUCLEOTIDE SEQUENCE [LARGE SCALE GENOMIC DNA]</scope>
    <source>
        <strain evidence="2 3">16A2E</strain>
    </source>
</reference>
<evidence type="ECO:0000256" key="1">
    <source>
        <dbReference type="ARBA" id="ARBA00044755"/>
    </source>
</evidence>
<dbReference type="Pfam" id="PF04519">
    <property type="entry name" value="Bactofilin"/>
    <property type="match status" value="1"/>
</dbReference>
<organism evidence="2 3">
    <name type="scientific">Ornithinibacillus xuwenensis</name>
    <dbReference type="NCBI Taxonomy" id="3144668"/>
    <lineage>
        <taxon>Bacteria</taxon>
        <taxon>Bacillati</taxon>
        <taxon>Bacillota</taxon>
        <taxon>Bacilli</taxon>
        <taxon>Bacillales</taxon>
        <taxon>Bacillaceae</taxon>
        <taxon>Ornithinibacillus</taxon>
    </lineage>
</organism>
<evidence type="ECO:0000313" key="3">
    <source>
        <dbReference type="Proteomes" id="UP001444625"/>
    </source>
</evidence>
<evidence type="ECO:0000313" key="2">
    <source>
        <dbReference type="EMBL" id="MEN2766834.1"/>
    </source>
</evidence>
<dbReference type="Proteomes" id="UP001444625">
    <property type="component" value="Unassembled WGS sequence"/>
</dbReference>
<dbReference type="EMBL" id="JBDIML010000002">
    <property type="protein sequence ID" value="MEN2766834.1"/>
    <property type="molecule type" value="Genomic_DNA"/>
</dbReference>
<accession>A0ABU9XI80</accession>
<gene>
    <name evidence="2" type="ORF">ABC228_06530</name>
</gene>
<sequence>MMSKKKDEKVIETIIGSETVIEGKVTLPTSLRVDGKIIGEIECQGDVYIGKDAYVEPSIKAKNIVIAGEVKGDIETSEKIQIESKGKLTGSATSRGIIIEDGGLFNGNSVIVENEKGSSKKKNKHAESVAN</sequence>
<comment type="similarity">
    <text evidence="1">Belongs to the bactofilin family.</text>
</comment>
<name>A0ABU9XI80_9BACI</name>
<dbReference type="InterPro" id="IPR007607">
    <property type="entry name" value="BacA/B"/>
</dbReference>
<proteinExistence type="inferred from homology"/>